<keyword evidence="2" id="KW-1185">Reference proteome</keyword>
<dbReference type="AlphaFoldDB" id="A0AAV4NZ00"/>
<name>A0AAV4NZ00_CAEEX</name>
<organism evidence="1 2">
    <name type="scientific">Caerostris extrusa</name>
    <name type="common">Bark spider</name>
    <name type="synonym">Caerostris bankana</name>
    <dbReference type="NCBI Taxonomy" id="172846"/>
    <lineage>
        <taxon>Eukaryota</taxon>
        <taxon>Metazoa</taxon>
        <taxon>Ecdysozoa</taxon>
        <taxon>Arthropoda</taxon>
        <taxon>Chelicerata</taxon>
        <taxon>Arachnida</taxon>
        <taxon>Araneae</taxon>
        <taxon>Araneomorphae</taxon>
        <taxon>Entelegynae</taxon>
        <taxon>Araneoidea</taxon>
        <taxon>Araneidae</taxon>
        <taxon>Caerostris</taxon>
    </lineage>
</organism>
<protein>
    <submittedName>
        <fullName evidence="1">Uncharacterized protein</fullName>
    </submittedName>
</protein>
<reference evidence="1 2" key="1">
    <citation type="submission" date="2021-06" db="EMBL/GenBank/DDBJ databases">
        <title>Caerostris extrusa draft genome.</title>
        <authorList>
            <person name="Kono N."/>
            <person name="Arakawa K."/>
        </authorList>
    </citation>
    <scope>NUCLEOTIDE SEQUENCE [LARGE SCALE GENOMIC DNA]</scope>
</reference>
<gene>
    <name evidence="1" type="ORF">CEXT_640141</name>
</gene>
<proteinExistence type="predicted"/>
<evidence type="ECO:0000313" key="2">
    <source>
        <dbReference type="Proteomes" id="UP001054945"/>
    </source>
</evidence>
<dbReference type="Proteomes" id="UP001054945">
    <property type="component" value="Unassembled WGS sequence"/>
</dbReference>
<evidence type="ECO:0000313" key="1">
    <source>
        <dbReference type="EMBL" id="GIX89535.1"/>
    </source>
</evidence>
<sequence length="120" mass="13842">MTFPTLFQPICAPFEWCVMPTCHRCHRCVIPTCHICVMSTLLARGVYWVAYTPLIGKHTFHYLPGELRDGRMLSPLASVYKRDEAPPGRADLFHNWGMLPWFFSVYNYLVTASSHSDLTF</sequence>
<dbReference type="EMBL" id="BPLR01021434">
    <property type="protein sequence ID" value="GIX89535.1"/>
    <property type="molecule type" value="Genomic_DNA"/>
</dbReference>
<accession>A0AAV4NZ00</accession>
<comment type="caution">
    <text evidence="1">The sequence shown here is derived from an EMBL/GenBank/DDBJ whole genome shotgun (WGS) entry which is preliminary data.</text>
</comment>